<comment type="caution">
    <text evidence="1">The sequence shown here is derived from an EMBL/GenBank/DDBJ whole genome shotgun (WGS) entry which is preliminary data.</text>
</comment>
<accession>A0ACB8YVQ3</accession>
<dbReference type="EMBL" id="CM042017">
    <property type="protein sequence ID" value="KAI3689352.1"/>
    <property type="molecule type" value="Genomic_DNA"/>
</dbReference>
<sequence length="76" mass="9338">MDQRYYHVDQKRKIKKRKTLKKQEVQFISTEKNNFQLVNITEKPNNQISRHMFLGKSSKQNDSISHMYRHRFRSLV</sequence>
<evidence type="ECO:0000313" key="2">
    <source>
        <dbReference type="Proteomes" id="UP001055811"/>
    </source>
</evidence>
<name>A0ACB8YVQ3_CICIN</name>
<dbReference type="Proteomes" id="UP001055811">
    <property type="component" value="Linkage Group LG09"/>
</dbReference>
<organism evidence="1 2">
    <name type="scientific">Cichorium intybus</name>
    <name type="common">Chicory</name>
    <dbReference type="NCBI Taxonomy" id="13427"/>
    <lineage>
        <taxon>Eukaryota</taxon>
        <taxon>Viridiplantae</taxon>
        <taxon>Streptophyta</taxon>
        <taxon>Embryophyta</taxon>
        <taxon>Tracheophyta</taxon>
        <taxon>Spermatophyta</taxon>
        <taxon>Magnoliopsida</taxon>
        <taxon>eudicotyledons</taxon>
        <taxon>Gunneridae</taxon>
        <taxon>Pentapetalae</taxon>
        <taxon>asterids</taxon>
        <taxon>campanulids</taxon>
        <taxon>Asterales</taxon>
        <taxon>Asteraceae</taxon>
        <taxon>Cichorioideae</taxon>
        <taxon>Cichorieae</taxon>
        <taxon>Cichoriinae</taxon>
        <taxon>Cichorium</taxon>
    </lineage>
</organism>
<evidence type="ECO:0000313" key="1">
    <source>
        <dbReference type="EMBL" id="KAI3689352.1"/>
    </source>
</evidence>
<reference evidence="1 2" key="2">
    <citation type="journal article" date="2022" name="Mol. Ecol. Resour.">
        <title>The genomes of chicory, endive, great burdock and yacon provide insights into Asteraceae paleo-polyploidization history and plant inulin production.</title>
        <authorList>
            <person name="Fan W."/>
            <person name="Wang S."/>
            <person name="Wang H."/>
            <person name="Wang A."/>
            <person name="Jiang F."/>
            <person name="Liu H."/>
            <person name="Zhao H."/>
            <person name="Xu D."/>
            <person name="Zhang Y."/>
        </authorList>
    </citation>
    <scope>NUCLEOTIDE SEQUENCE [LARGE SCALE GENOMIC DNA]</scope>
    <source>
        <strain evidence="2">cv. Punajuju</strain>
        <tissue evidence="1">Leaves</tissue>
    </source>
</reference>
<gene>
    <name evidence="1" type="ORF">L2E82_47307</name>
</gene>
<reference evidence="2" key="1">
    <citation type="journal article" date="2022" name="Mol. Ecol. Resour.">
        <title>The genomes of chicory, endive, great burdock and yacon provide insights into Asteraceae palaeo-polyploidization history and plant inulin production.</title>
        <authorList>
            <person name="Fan W."/>
            <person name="Wang S."/>
            <person name="Wang H."/>
            <person name="Wang A."/>
            <person name="Jiang F."/>
            <person name="Liu H."/>
            <person name="Zhao H."/>
            <person name="Xu D."/>
            <person name="Zhang Y."/>
        </authorList>
    </citation>
    <scope>NUCLEOTIDE SEQUENCE [LARGE SCALE GENOMIC DNA]</scope>
    <source>
        <strain evidence="2">cv. Punajuju</strain>
    </source>
</reference>
<protein>
    <submittedName>
        <fullName evidence="1">Uncharacterized protein</fullName>
    </submittedName>
</protein>
<proteinExistence type="predicted"/>
<keyword evidence="2" id="KW-1185">Reference proteome</keyword>